<comment type="caution">
    <text evidence="1">The sequence shown here is derived from an EMBL/GenBank/DDBJ whole genome shotgun (WGS) entry which is preliminary data.</text>
</comment>
<accession>A0A2K3KB43</accession>
<sequence>MNSSSISPNSLAIYQSQSNPFSSRVHRSIEPIHQSCSISECAAQSTSCDSLALTESAVSRKEGRSLQGSYAP</sequence>
<protein>
    <submittedName>
        <fullName evidence="1">Uncharacterized protein</fullName>
    </submittedName>
</protein>
<proteinExistence type="predicted"/>
<evidence type="ECO:0000313" key="1">
    <source>
        <dbReference type="EMBL" id="PNX63520.1"/>
    </source>
</evidence>
<dbReference type="EMBL" id="ASHM01156022">
    <property type="protein sequence ID" value="PNX63520.1"/>
    <property type="molecule type" value="Genomic_DNA"/>
</dbReference>
<organism evidence="1 2">
    <name type="scientific">Trifolium pratense</name>
    <name type="common">Red clover</name>
    <dbReference type="NCBI Taxonomy" id="57577"/>
    <lineage>
        <taxon>Eukaryota</taxon>
        <taxon>Viridiplantae</taxon>
        <taxon>Streptophyta</taxon>
        <taxon>Embryophyta</taxon>
        <taxon>Tracheophyta</taxon>
        <taxon>Spermatophyta</taxon>
        <taxon>Magnoliopsida</taxon>
        <taxon>eudicotyledons</taxon>
        <taxon>Gunneridae</taxon>
        <taxon>Pentapetalae</taxon>
        <taxon>rosids</taxon>
        <taxon>fabids</taxon>
        <taxon>Fabales</taxon>
        <taxon>Fabaceae</taxon>
        <taxon>Papilionoideae</taxon>
        <taxon>50 kb inversion clade</taxon>
        <taxon>NPAAA clade</taxon>
        <taxon>Hologalegina</taxon>
        <taxon>IRL clade</taxon>
        <taxon>Trifolieae</taxon>
        <taxon>Trifolium</taxon>
    </lineage>
</organism>
<dbReference type="AlphaFoldDB" id="A0A2K3KB43"/>
<name>A0A2K3KB43_TRIPR</name>
<evidence type="ECO:0000313" key="2">
    <source>
        <dbReference type="Proteomes" id="UP000236291"/>
    </source>
</evidence>
<reference evidence="1 2" key="1">
    <citation type="journal article" date="2014" name="Am. J. Bot.">
        <title>Genome assembly and annotation for red clover (Trifolium pratense; Fabaceae).</title>
        <authorList>
            <person name="Istvanek J."/>
            <person name="Jaros M."/>
            <person name="Krenek A."/>
            <person name="Repkova J."/>
        </authorList>
    </citation>
    <scope>NUCLEOTIDE SEQUENCE [LARGE SCALE GENOMIC DNA]</scope>
    <source>
        <strain evidence="2">cv. Tatra</strain>
        <tissue evidence="1">Young leaves</tissue>
    </source>
</reference>
<gene>
    <name evidence="1" type="ORF">L195_g061668</name>
</gene>
<reference evidence="1 2" key="2">
    <citation type="journal article" date="2017" name="Front. Plant Sci.">
        <title>Gene Classification and Mining of Molecular Markers Useful in Red Clover (Trifolium pratense) Breeding.</title>
        <authorList>
            <person name="Istvanek J."/>
            <person name="Dluhosova J."/>
            <person name="Dluhos P."/>
            <person name="Patkova L."/>
            <person name="Nedelnik J."/>
            <person name="Repkova J."/>
        </authorList>
    </citation>
    <scope>NUCLEOTIDE SEQUENCE [LARGE SCALE GENOMIC DNA]</scope>
    <source>
        <strain evidence="2">cv. Tatra</strain>
        <tissue evidence="1">Young leaves</tissue>
    </source>
</reference>
<dbReference type="Proteomes" id="UP000236291">
    <property type="component" value="Unassembled WGS sequence"/>
</dbReference>